<evidence type="ECO:0000256" key="6">
    <source>
        <dbReference type="SAM" id="MobiDB-lite"/>
    </source>
</evidence>
<dbReference type="PANTHER" id="PTHR47959">
    <property type="entry name" value="ATP-DEPENDENT RNA HELICASE RHLE-RELATED"/>
    <property type="match status" value="1"/>
</dbReference>
<dbReference type="SUPFAM" id="SSF52540">
    <property type="entry name" value="P-loop containing nucleoside triphosphate hydrolases"/>
    <property type="match status" value="1"/>
</dbReference>
<evidence type="ECO:0000256" key="5">
    <source>
        <dbReference type="ARBA" id="ARBA00038437"/>
    </source>
</evidence>
<evidence type="ECO:0000259" key="7">
    <source>
        <dbReference type="PROSITE" id="PS51194"/>
    </source>
</evidence>
<comment type="caution">
    <text evidence="8">The sequence shown here is derived from an EMBL/GenBank/DDBJ whole genome shotgun (WGS) entry which is preliminary data.</text>
</comment>
<dbReference type="EMBL" id="AXCV01000097">
    <property type="protein sequence ID" value="KGO32101.1"/>
    <property type="molecule type" value="Genomic_DNA"/>
</dbReference>
<feature type="region of interest" description="Disordered" evidence="6">
    <location>
        <begin position="225"/>
        <end position="244"/>
    </location>
</feature>
<dbReference type="InterPro" id="IPR050079">
    <property type="entry name" value="DEAD_box_RNA_helicase"/>
</dbReference>
<dbReference type="PROSITE" id="PS51194">
    <property type="entry name" value="HELICASE_CTER"/>
    <property type="match status" value="1"/>
</dbReference>
<evidence type="ECO:0000256" key="1">
    <source>
        <dbReference type="ARBA" id="ARBA00022741"/>
    </source>
</evidence>
<name>A0ABR4XSG3_9LACO</name>
<keyword evidence="4" id="KW-0067">ATP-binding</keyword>
<evidence type="ECO:0000256" key="2">
    <source>
        <dbReference type="ARBA" id="ARBA00022801"/>
    </source>
</evidence>
<comment type="similarity">
    <text evidence="5">Belongs to the DEAD box helicase family.</text>
</comment>
<dbReference type="Pfam" id="PF00271">
    <property type="entry name" value="Helicase_C"/>
    <property type="match status" value="1"/>
</dbReference>
<dbReference type="InterPro" id="IPR027417">
    <property type="entry name" value="P-loop_NTPase"/>
</dbReference>
<evidence type="ECO:0000256" key="3">
    <source>
        <dbReference type="ARBA" id="ARBA00022806"/>
    </source>
</evidence>
<proteinExistence type="inferred from homology"/>
<dbReference type="Proteomes" id="UP000030023">
    <property type="component" value="Unassembled WGS sequence"/>
</dbReference>
<evidence type="ECO:0000313" key="9">
    <source>
        <dbReference type="Proteomes" id="UP000030023"/>
    </source>
</evidence>
<feature type="domain" description="Helicase C-terminal" evidence="7">
    <location>
        <begin position="18"/>
        <end position="177"/>
    </location>
</feature>
<sequence length="244" mass="28139">MNDPVLEEIPSSTIISPTVNNYLLATKSKDKNQVIFDLLTIGQSYLTIVFVNTRKRAVELSNFLADQGLKNAQVHGGVEPRERRRLMRQIRNGDFQYIVATDLASRGLDIEGVTEVINEDIPSDLDFFVHRVGRTGRNGRPGIAITLYGPDEEDEVDQIEGLGIKFQPKQLKDHKLVDAKDRNRRKHRRITRKDFDPELHGLVEKKKHKVKPGYRRQIKEAVKLKNFRDKKISQRTAARRKKHK</sequence>
<evidence type="ECO:0000313" key="8">
    <source>
        <dbReference type="EMBL" id="KGO32101.1"/>
    </source>
</evidence>
<reference evidence="8 9" key="1">
    <citation type="journal article" date="2014" name="Antonie Van Leeuwenhoek">
        <title>Oenococcus alcoholitolerans sp. nov., a lactic acid bacteria isolated from cachaca and ethanol fermentation processes.</title>
        <authorList>
            <person name="Badotti F."/>
            <person name="Moreira A.P."/>
            <person name="Tonon L.A."/>
            <person name="de Lucena B.T."/>
            <person name="Gomes Fde C."/>
            <person name="Kruger R."/>
            <person name="Thompson C.C."/>
            <person name="de Morais M.A.Jr."/>
            <person name="Rosa C.A."/>
            <person name="Thompson F.L."/>
        </authorList>
    </citation>
    <scope>NUCLEOTIDE SEQUENCE [LARGE SCALE GENOMIC DNA]</scope>
    <source>
        <strain evidence="8 9">UFRJ-M7.2.18</strain>
    </source>
</reference>
<keyword evidence="3" id="KW-0347">Helicase</keyword>
<keyword evidence="1" id="KW-0547">Nucleotide-binding</keyword>
<gene>
    <name evidence="8" type="ORF">Q757_03030</name>
</gene>
<evidence type="ECO:0000256" key="4">
    <source>
        <dbReference type="ARBA" id="ARBA00022840"/>
    </source>
</evidence>
<dbReference type="SMART" id="SM00490">
    <property type="entry name" value="HELICc"/>
    <property type="match status" value="1"/>
</dbReference>
<organism evidence="8 9">
    <name type="scientific">Oenococcus alcoholitolerans</name>
    <dbReference type="NCBI Taxonomy" id="931074"/>
    <lineage>
        <taxon>Bacteria</taxon>
        <taxon>Bacillati</taxon>
        <taxon>Bacillota</taxon>
        <taxon>Bacilli</taxon>
        <taxon>Lactobacillales</taxon>
        <taxon>Lactobacillaceae</taxon>
        <taxon>Oenococcus</taxon>
    </lineage>
</organism>
<dbReference type="PANTHER" id="PTHR47959:SF1">
    <property type="entry name" value="ATP-DEPENDENT RNA HELICASE DBPA"/>
    <property type="match status" value="1"/>
</dbReference>
<protein>
    <recommendedName>
        <fullName evidence="7">Helicase C-terminal domain-containing protein</fullName>
    </recommendedName>
</protein>
<keyword evidence="2" id="KW-0378">Hydrolase</keyword>
<dbReference type="InterPro" id="IPR001650">
    <property type="entry name" value="Helicase_C-like"/>
</dbReference>
<keyword evidence="9" id="KW-1185">Reference proteome</keyword>
<dbReference type="Gene3D" id="3.40.50.300">
    <property type="entry name" value="P-loop containing nucleotide triphosphate hydrolases"/>
    <property type="match status" value="1"/>
</dbReference>
<accession>A0ABR4XSG3</accession>
<dbReference type="CDD" id="cd18787">
    <property type="entry name" value="SF2_C_DEAD"/>
    <property type="match status" value="1"/>
</dbReference>